<accession>A0A0V0QKV9</accession>
<keyword evidence="2" id="KW-1185">Reference proteome</keyword>
<evidence type="ECO:0000313" key="1">
    <source>
        <dbReference type="EMBL" id="KRX02850.1"/>
    </source>
</evidence>
<proteinExistence type="predicted"/>
<dbReference type="Proteomes" id="UP000054937">
    <property type="component" value="Unassembled WGS sequence"/>
</dbReference>
<dbReference type="InParanoid" id="A0A0V0QKV9"/>
<comment type="caution">
    <text evidence="1">The sequence shown here is derived from an EMBL/GenBank/DDBJ whole genome shotgun (WGS) entry which is preliminary data.</text>
</comment>
<gene>
    <name evidence="1" type="ORF">PPERSA_04053</name>
</gene>
<reference evidence="1 2" key="1">
    <citation type="journal article" date="2015" name="Sci. Rep.">
        <title>Genome of the facultative scuticociliatosis pathogen Pseudocohnilembus persalinus provides insight into its virulence through horizontal gene transfer.</title>
        <authorList>
            <person name="Xiong J."/>
            <person name="Wang G."/>
            <person name="Cheng J."/>
            <person name="Tian M."/>
            <person name="Pan X."/>
            <person name="Warren A."/>
            <person name="Jiang C."/>
            <person name="Yuan D."/>
            <person name="Miao W."/>
        </authorList>
    </citation>
    <scope>NUCLEOTIDE SEQUENCE [LARGE SCALE GENOMIC DNA]</scope>
    <source>
        <strain evidence="1">36N120E</strain>
    </source>
</reference>
<organism evidence="1 2">
    <name type="scientific">Pseudocohnilembus persalinus</name>
    <name type="common">Ciliate</name>
    <dbReference type="NCBI Taxonomy" id="266149"/>
    <lineage>
        <taxon>Eukaryota</taxon>
        <taxon>Sar</taxon>
        <taxon>Alveolata</taxon>
        <taxon>Ciliophora</taxon>
        <taxon>Intramacronucleata</taxon>
        <taxon>Oligohymenophorea</taxon>
        <taxon>Scuticociliatia</taxon>
        <taxon>Philasterida</taxon>
        <taxon>Pseudocohnilembidae</taxon>
        <taxon>Pseudocohnilembus</taxon>
    </lineage>
</organism>
<protein>
    <submittedName>
        <fullName evidence="1">Uncharacterized protein</fullName>
    </submittedName>
</protein>
<dbReference type="AlphaFoldDB" id="A0A0V0QKV9"/>
<dbReference type="EMBL" id="LDAU01000151">
    <property type="protein sequence ID" value="KRX02850.1"/>
    <property type="molecule type" value="Genomic_DNA"/>
</dbReference>
<sequence length="119" mass="13963">MLLTVKNFQIDNNSDYQTATPVLITPTQKEKLQKKNQLNFLDFNLNWNYTASQIYMINFLRAKILSFTMKLEEEYVKNLASVIQNIMNLLDEDNKIKLGIISNTFNTANYLFSSQERKI</sequence>
<name>A0A0V0QKV9_PSEPJ</name>
<evidence type="ECO:0000313" key="2">
    <source>
        <dbReference type="Proteomes" id="UP000054937"/>
    </source>
</evidence>